<comment type="subcellular location">
    <subcellularLocation>
        <location evidence="2">Cell membrane</location>
        <topology evidence="2">Multi-pass membrane protein</topology>
    </subcellularLocation>
</comment>
<dbReference type="SUPFAM" id="SSF47384">
    <property type="entry name" value="Homodimeric domain of signal transducing histidine kinase"/>
    <property type="match status" value="1"/>
</dbReference>
<dbReference type="InterPro" id="IPR003661">
    <property type="entry name" value="HisK_dim/P_dom"/>
</dbReference>
<dbReference type="InterPro" id="IPR004358">
    <property type="entry name" value="Sig_transdc_His_kin-like_C"/>
</dbReference>
<dbReference type="Pfam" id="PF00512">
    <property type="entry name" value="HisKA"/>
    <property type="match status" value="1"/>
</dbReference>
<dbReference type="CDD" id="cd12913">
    <property type="entry name" value="PDC1_MCP_like"/>
    <property type="match status" value="1"/>
</dbReference>
<keyword evidence="12" id="KW-1185">Reference proteome</keyword>
<sequence>MNSSIAAASTAPKPKSMPLRRWLWVSYLSAALAPLLMIELSFLGIYWGTAQFVHDRSTAAVIDLSQSILEDAAVREAKSISEQLGTIEALTKVYADATGTALASPSSLTPEEIGTYAYSPDGVYYTRKDNGGSAVYYSGIIPVTGTEREKAWRTAALDPLMKSIQQSDPLITQVYLNTKDSLNRIYPYFDVLDVYPPKMDIPSYNFYYEADPQHNPEGKVVWTDAYVDPAGSGWMISAIAPVMDQDQLEAVVGIDITIDTVIDQVLNVELTGGGYAMLVGRTGTILALPPAGEDDLGLTELTDHKYDEAVLNNVLKPSEFNIFRRNDMTDLALAMVDAPSGLVKLDLAEPSYASWATIEGTDWKLISVVHESALLTTATSLRDMLTDISKWMLAALLLFYLIFFAVLWKRASSLSATVAEPLTALEADMTLISSGGSLTRIRPQTIEELKSLNKHLVTMSTKLQSAAKTKAAFLSTMSHELRTPLNAIMGHAQLLELSAGKPLDSERIKEVQQIIRSGTELLLLIEAVMDISRLERGEVQASARAIDVMPLIRNAYIPLQPLAEDHGIIMEIVPTAGVDTRIEADPGIVTRVLSHIIANAVKYNKENGNIRIALNERDGALEVAISDTGEGIPAADLSRLTEPFDRLGKGGGTIVGAGVGMSITNRLIQIARASLKIESTVGEGSTFTVTFPRSANE</sequence>
<feature type="domain" description="Histidine kinase" evidence="10">
    <location>
        <begin position="476"/>
        <end position="695"/>
    </location>
</feature>
<dbReference type="Gene3D" id="1.10.287.130">
    <property type="match status" value="1"/>
</dbReference>
<dbReference type="CDD" id="cd00082">
    <property type="entry name" value="HisKA"/>
    <property type="match status" value="1"/>
</dbReference>
<dbReference type="Gene3D" id="3.30.450.20">
    <property type="entry name" value="PAS domain"/>
    <property type="match status" value="1"/>
</dbReference>
<reference evidence="11 12" key="1">
    <citation type="submission" date="2018-03" db="EMBL/GenBank/DDBJ databases">
        <title>Genomic Encyclopedia of Archaeal and Bacterial Type Strains, Phase II (KMG-II): from individual species to whole genera.</title>
        <authorList>
            <person name="Goeker M."/>
        </authorList>
    </citation>
    <scope>NUCLEOTIDE SEQUENCE [LARGE SCALE GENOMIC DNA]</scope>
    <source>
        <strain evidence="11 12">DSM 100212</strain>
    </source>
</reference>
<evidence type="ECO:0000313" key="12">
    <source>
        <dbReference type="Proteomes" id="UP000238392"/>
    </source>
</evidence>
<dbReference type="GO" id="GO:0005886">
    <property type="term" value="C:plasma membrane"/>
    <property type="evidence" value="ECO:0007669"/>
    <property type="project" value="UniProtKB-SubCell"/>
</dbReference>
<dbReference type="SUPFAM" id="SSF55874">
    <property type="entry name" value="ATPase domain of HSP90 chaperone/DNA topoisomerase II/histidine kinase"/>
    <property type="match status" value="1"/>
</dbReference>
<feature type="transmembrane region" description="Helical" evidence="9">
    <location>
        <begin position="22"/>
        <end position="47"/>
    </location>
</feature>
<protein>
    <recommendedName>
        <fullName evidence="3">histidine kinase</fullName>
        <ecNumber evidence="3">2.7.13.3</ecNumber>
    </recommendedName>
</protein>
<evidence type="ECO:0000256" key="8">
    <source>
        <dbReference type="ARBA" id="ARBA00023136"/>
    </source>
</evidence>
<dbReference type="PANTHER" id="PTHR43547">
    <property type="entry name" value="TWO-COMPONENT HISTIDINE KINASE"/>
    <property type="match status" value="1"/>
</dbReference>
<keyword evidence="11" id="KW-0808">Transferase</keyword>
<dbReference type="EMBL" id="PVTQ01000011">
    <property type="protein sequence ID" value="PRY86924.1"/>
    <property type="molecule type" value="Genomic_DNA"/>
</dbReference>
<dbReference type="Pfam" id="PF02743">
    <property type="entry name" value="dCache_1"/>
    <property type="match status" value="1"/>
</dbReference>
<evidence type="ECO:0000256" key="4">
    <source>
        <dbReference type="ARBA" id="ARBA00022475"/>
    </source>
</evidence>
<keyword evidence="6 9" id="KW-0812">Transmembrane</keyword>
<evidence type="ECO:0000313" key="11">
    <source>
        <dbReference type="EMBL" id="PRY86924.1"/>
    </source>
</evidence>
<organism evidence="11 12">
    <name type="scientific">Donghicola tyrosinivorans</name>
    <dbReference type="NCBI Taxonomy" id="1652492"/>
    <lineage>
        <taxon>Bacteria</taxon>
        <taxon>Pseudomonadati</taxon>
        <taxon>Pseudomonadota</taxon>
        <taxon>Alphaproteobacteria</taxon>
        <taxon>Rhodobacterales</taxon>
        <taxon>Roseobacteraceae</taxon>
        <taxon>Donghicola</taxon>
    </lineage>
</organism>
<dbReference type="PROSITE" id="PS50109">
    <property type="entry name" value="HIS_KIN"/>
    <property type="match status" value="1"/>
</dbReference>
<evidence type="ECO:0000256" key="6">
    <source>
        <dbReference type="ARBA" id="ARBA00022692"/>
    </source>
</evidence>
<proteinExistence type="predicted"/>
<name>A0A2T0WK79_9RHOB</name>
<dbReference type="InterPro" id="IPR033479">
    <property type="entry name" value="dCache_1"/>
</dbReference>
<dbReference type="PANTHER" id="PTHR43547:SF2">
    <property type="entry name" value="HYBRID SIGNAL TRANSDUCTION HISTIDINE KINASE C"/>
    <property type="match status" value="1"/>
</dbReference>
<dbReference type="EC" id="2.7.13.3" evidence="3"/>
<evidence type="ECO:0000256" key="7">
    <source>
        <dbReference type="ARBA" id="ARBA00022989"/>
    </source>
</evidence>
<dbReference type="Gene3D" id="3.30.565.10">
    <property type="entry name" value="Histidine kinase-like ATPase, C-terminal domain"/>
    <property type="match status" value="1"/>
</dbReference>
<dbReference type="Proteomes" id="UP000238392">
    <property type="component" value="Unassembled WGS sequence"/>
</dbReference>
<dbReference type="Pfam" id="PF02518">
    <property type="entry name" value="HATPase_c"/>
    <property type="match status" value="1"/>
</dbReference>
<comment type="catalytic activity">
    <reaction evidence="1">
        <text>ATP + protein L-histidine = ADP + protein N-phospho-L-histidine.</text>
        <dbReference type="EC" id="2.7.13.3"/>
    </reaction>
</comment>
<dbReference type="InterPro" id="IPR005467">
    <property type="entry name" value="His_kinase_dom"/>
</dbReference>
<dbReference type="GO" id="GO:0000155">
    <property type="term" value="F:phosphorelay sensor kinase activity"/>
    <property type="evidence" value="ECO:0007669"/>
    <property type="project" value="InterPro"/>
</dbReference>
<dbReference type="RefSeq" id="WP_245888567.1">
    <property type="nucleotide sequence ID" value="NZ_PVTQ01000011.1"/>
</dbReference>
<keyword evidence="5" id="KW-0597">Phosphoprotein</keyword>
<evidence type="ECO:0000256" key="5">
    <source>
        <dbReference type="ARBA" id="ARBA00022553"/>
    </source>
</evidence>
<dbReference type="InterPro" id="IPR036097">
    <property type="entry name" value="HisK_dim/P_sf"/>
</dbReference>
<evidence type="ECO:0000259" key="10">
    <source>
        <dbReference type="PROSITE" id="PS50109"/>
    </source>
</evidence>
<keyword evidence="4" id="KW-1003">Cell membrane</keyword>
<evidence type="ECO:0000256" key="9">
    <source>
        <dbReference type="SAM" id="Phobius"/>
    </source>
</evidence>
<keyword evidence="8 9" id="KW-0472">Membrane</keyword>
<dbReference type="InterPro" id="IPR036890">
    <property type="entry name" value="HATPase_C_sf"/>
</dbReference>
<keyword evidence="7 9" id="KW-1133">Transmembrane helix</keyword>
<evidence type="ECO:0000256" key="3">
    <source>
        <dbReference type="ARBA" id="ARBA00012438"/>
    </source>
</evidence>
<dbReference type="SMART" id="SM00388">
    <property type="entry name" value="HisKA"/>
    <property type="match status" value="1"/>
</dbReference>
<accession>A0A2T0WK79</accession>
<dbReference type="InterPro" id="IPR003594">
    <property type="entry name" value="HATPase_dom"/>
</dbReference>
<evidence type="ECO:0000256" key="1">
    <source>
        <dbReference type="ARBA" id="ARBA00000085"/>
    </source>
</evidence>
<comment type="caution">
    <text evidence="11">The sequence shown here is derived from an EMBL/GenBank/DDBJ whole genome shotgun (WGS) entry which is preliminary data.</text>
</comment>
<dbReference type="PRINTS" id="PR00344">
    <property type="entry name" value="BCTRLSENSOR"/>
</dbReference>
<keyword evidence="11" id="KW-0418">Kinase</keyword>
<dbReference type="SMART" id="SM00387">
    <property type="entry name" value="HATPase_c"/>
    <property type="match status" value="1"/>
</dbReference>
<dbReference type="AlphaFoldDB" id="A0A2T0WK79"/>
<gene>
    <name evidence="11" type="ORF">CLV74_111157</name>
</gene>
<evidence type="ECO:0000256" key="2">
    <source>
        <dbReference type="ARBA" id="ARBA00004651"/>
    </source>
</evidence>
<feature type="transmembrane region" description="Helical" evidence="9">
    <location>
        <begin position="391"/>
        <end position="408"/>
    </location>
</feature>